<evidence type="ECO:0000313" key="2">
    <source>
        <dbReference type="EMBL" id="OCK80293.1"/>
    </source>
</evidence>
<feature type="compositionally biased region" description="Basic and acidic residues" evidence="1">
    <location>
        <begin position="56"/>
        <end position="71"/>
    </location>
</feature>
<proteinExistence type="predicted"/>
<gene>
    <name evidence="2" type="ORF">K432DRAFT_453138</name>
</gene>
<protein>
    <submittedName>
        <fullName evidence="2">Uncharacterized protein</fullName>
    </submittedName>
</protein>
<sequence length="137" mass="14459">MLTNEAQEVKEDQNPVPPATSMSPTIPDPYSEPQDEPVVAAPHVTLSIRSTVLIDHPAHDQESVAHGEADHSNTYPQPSLVAPNDANDLVVDPLTAASSPTLAGSLHKECDSIAFPDTEQDKSVQCAVMAGVAGRTQ</sequence>
<dbReference type="AlphaFoldDB" id="A0A8E2EB06"/>
<evidence type="ECO:0000256" key="1">
    <source>
        <dbReference type="SAM" id="MobiDB-lite"/>
    </source>
</evidence>
<organism evidence="2 3">
    <name type="scientific">Lepidopterella palustris CBS 459.81</name>
    <dbReference type="NCBI Taxonomy" id="1314670"/>
    <lineage>
        <taxon>Eukaryota</taxon>
        <taxon>Fungi</taxon>
        <taxon>Dikarya</taxon>
        <taxon>Ascomycota</taxon>
        <taxon>Pezizomycotina</taxon>
        <taxon>Dothideomycetes</taxon>
        <taxon>Pleosporomycetidae</taxon>
        <taxon>Mytilinidiales</taxon>
        <taxon>Argynnaceae</taxon>
        <taxon>Lepidopterella</taxon>
    </lineage>
</organism>
<accession>A0A8E2EB06</accession>
<evidence type="ECO:0000313" key="3">
    <source>
        <dbReference type="Proteomes" id="UP000250266"/>
    </source>
</evidence>
<reference evidence="2 3" key="1">
    <citation type="journal article" date="2016" name="Nat. Commun.">
        <title>Ectomycorrhizal ecology is imprinted in the genome of the dominant symbiotic fungus Cenococcum geophilum.</title>
        <authorList>
            <consortium name="DOE Joint Genome Institute"/>
            <person name="Peter M."/>
            <person name="Kohler A."/>
            <person name="Ohm R.A."/>
            <person name="Kuo A."/>
            <person name="Krutzmann J."/>
            <person name="Morin E."/>
            <person name="Arend M."/>
            <person name="Barry K.W."/>
            <person name="Binder M."/>
            <person name="Choi C."/>
            <person name="Clum A."/>
            <person name="Copeland A."/>
            <person name="Grisel N."/>
            <person name="Haridas S."/>
            <person name="Kipfer T."/>
            <person name="LaButti K."/>
            <person name="Lindquist E."/>
            <person name="Lipzen A."/>
            <person name="Maire R."/>
            <person name="Meier B."/>
            <person name="Mihaltcheva S."/>
            <person name="Molinier V."/>
            <person name="Murat C."/>
            <person name="Poggeler S."/>
            <person name="Quandt C.A."/>
            <person name="Sperisen C."/>
            <person name="Tritt A."/>
            <person name="Tisserant E."/>
            <person name="Crous P.W."/>
            <person name="Henrissat B."/>
            <person name="Nehls U."/>
            <person name="Egli S."/>
            <person name="Spatafora J.W."/>
            <person name="Grigoriev I.V."/>
            <person name="Martin F.M."/>
        </authorList>
    </citation>
    <scope>NUCLEOTIDE SEQUENCE [LARGE SCALE GENOMIC DNA]</scope>
    <source>
        <strain evidence="2 3">CBS 459.81</strain>
    </source>
</reference>
<keyword evidence="3" id="KW-1185">Reference proteome</keyword>
<dbReference type="EMBL" id="KV744966">
    <property type="protein sequence ID" value="OCK80293.1"/>
    <property type="molecule type" value="Genomic_DNA"/>
</dbReference>
<name>A0A8E2EB06_9PEZI</name>
<feature type="region of interest" description="Disordered" evidence="1">
    <location>
        <begin position="53"/>
        <end position="85"/>
    </location>
</feature>
<dbReference type="Proteomes" id="UP000250266">
    <property type="component" value="Unassembled WGS sequence"/>
</dbReference>
<feature type="region of interest" description="Disordered" evidence="1">
    <location>
        <begin position="1"/>
        <end position="36"/>
    </location>
</feature>